<dbReference type="InterPro" id="IPR001036">
    <property type="entry name" value="Acrflvin-R"/>
</dbReference>
<feature type="transmembrane region" description="Helical" evidence="2">
    <location>
        <begin position="908"/>
        <end position="930"/>
    </location>
</feature>
<dbReference type="Gene3D" id="1.20.1640.10">
    <property type="entry name" value="Multidrug efflux transporter AcrB transmembrane domain"/>
    <property type="match status" value="2"/>
</dbReference>
<feature type="transmembrane region" description="Helical" evidence="2">
    <location>
        <begin position="951"/>
        <end position="970"/>
    </location>
</feature>
<dbReference type="SUPFAM" id="SSF82866">
    <property type="entry name" value="Multidrug efflux transporter AcrB transmembrane domain"/>
    <property type="match status" value="2"/>
</dbReference>
<gene>
    <name evidence="3" type="ORF">JZ00_30440</name>
</gene>
<dbReference type="EMBL" id="JQGJ02000002">
    <property type="protein sequence ID" value="KKK07947.1"/>
    <property type="molecule type" value="Genomic_DNA"/>
</dbReference>
<dbReference type="PRINTS" id="PR00702">
    <property type="entry name" value="ACRIFLAVINRP"/>
</dbReference>
<dbReference type="GO" id="GO:0005886">
    <property type="term" value="C:plasma membrane"/>
    <property type="evidence" value="ECO:0007669"/>
    <property type="project" value="TreeGrafter"/>
</dbReference>
<keyword evidence="2" id="KW-0472">Membrane</keyword>
<feature type="transmembrane region" description="Helical" evidence="2">
    <location>
        <begin position="431"/>
        <end position="451"/>
    </location>
</feature>
<evidence type="ECO:0000256" key="1">
    <source>
        <dbReference type="SAM" id="MobiDB-lite"/>
    </source>
</evidence>
<evidence type="ECO:0000256" key="2">
    <source>
        <dbReference type="SAM" id="Phobius"/>
    </source>
</evidence>
<comment type="caution">
    <text evidence="3">The sequence shown here is derived from an EMBL/GenBank/DDBJ whole genome shotgun (WGS) entry which is preliminary data.</text>
</comment>
<evidence type="ECO:0000313" key="4">
    <source>
        <dbReference type="Proteomes" id="UP000030949"/>
    </source>
</evidence>
<feature type="transmembrane region" description="Helical" evidence="2">
    <location>
        <begin position="387"/>
        <end position="410"/>
    </location>
</feature>
<dbReference type="OrthoDB" id="9757904at2"/>
<dbReference type="SUPFAM" id="SSF82714">
    <property type="entry name" value="Multidrug efflux transporter AcrB TolC docking domain, DN and DC subdomains"/>
    <property type="match status" value="2"/>
</dbReference>
<name>A0A0U1PQN4_9PSED</name>
<feature type="transmembrane region" description="Helical" evidence="2">
    <location>
        <begin position="519"/>
        <end position="539"/>
    </location>
</feature>
<dbReference type="PANTHER" id="PTHR32063">
    <property type="match status" value="1"/>
</dbReference>
<feature type="region of interest" description="Disordered" evidence="1">
    <location>
        <begin position="1021"/>
        <end position="1045"/>
    </location>
</feature>
<protein>
    <submittedName>
        <fullName evidence="3">ACR/RND family transmembrane transporter</fullName>
    </submittedName>
</protein>
<dbReference type="InterPro" id="IPR027463">
    <property type="entry name" value="AcrB_DN_DC_subdom"/>
</dbReference>
<dbReference type="Gene3D" id="3.30.70.1430">
    <property type="entry name" value="Multidrug efflux transporter AcrB pore domain"/>
    <property type="match status" value="2"/>
</dbReference>
<dbReference type="SUPFAM" id="SSF82693">
    <property type="entry name" value="Multidrug efflux transporter AcrB pore domain, PN1, PN2, PC1 and PC2 subdomains"/>
    <property type="match status" value="3"/>
</dbReference>
<dbReference type="Pfam" id="PF00873">
    <property type="entry name" value="ACR_tran"/>
    <property type="match status" value="1"/>
</dbReference>
<dbReference type="PANTHER" id="PTHR32063:SF77">
    <property type="entry name" value="ACR FAMILY TRANSPORT PROTEIN"/>
    <property type="match status" value="1"/>
</dbReference>
<evidence type="ECO:0000313" key="3">
    <source>
        <dbReference type="EMBL" id="KKK07947.1"/>
    </source>
</evidence>
<sequence>MSLNVSSWSIRNPTPSVLLFILLTFAGAMGFWKMKVQNFPDVDLPMVAVSAELPGASPAQLENDVARRIEDSLATVQGIKHIQSTLTDGNADFTVEFRLGKPPQEALDDVRDAVSRVRADLPADLRDPVIRKIEIAGTPILTYTVSATGLDEEALSWFVDNTLSKALLAVPGVGVVDRVGGVTREIRIDLDPARLLALNTTALDISRQLRQIQQEASGGRVDLGGSEQTVRTLATVRSADEIAMLDVTLSDGRRVRLDQVATVSDTVGERRSAAFLDGEPVVGFEIVRAKGAGEIEVDEGVHAALELLKNRHPGVTFDQAFNFVEPVIENYQGSLHLLYEGAALAVLVVFLFLPDWRATFVSAVALPLSAIPTFAVMHWMGFTLNTVTLLSLSLVVGVLVDDAIVEVENIGRHLQMGKKPYRAAIDASDEIGLAVVATAFTLIAVFLPTAFMSGTVGKFFVQFGWTAATAVFFSLVVARLLTPMMAAYLMRTPKKPERRMPGWVTLYLSWAAWCLRHRAMTALGAVSFFVGGLMLAAALPGTFMPPDDDWQTQVTLTLAPGSKLGDTLALAEQARAIVRQNLQVNKVYTAVGGGNAGADPIAPAGGNTGNVRTAVLTLNLTHRNQRPGLTKQQIENQLREALAILPGARVKVGMGKSENYVLVLAGEDGNLLTRHAQQVERELRGVPGVGAVISTASLKRPELLVRPDFARAADLGVTSAAIADTLRVATLGDYDQELAKLNFSERQVPIVVRLTDAARQDFETLKRLPVPGARGPVALENVASLEFASGPVQIERFDRMRNINIEIETNGQPLGDIEQAVLALPSLQQLPPGLARTSVGDAEAMGELASGFGVAMLTGVLCIYMVLVLLLKDFLQPLTILAALVLSVPGAFLALFITGSTLSMPSMIGLIMLMGIATKNSILLIDYIILARRDHGLTRTEAIIDACGKRARPIVMTTIAMGAGMMPIALGWGTDPSFRAPMAIVLIGGLITSTVLSLLVIPVVFSYVDDGAQWLYKRMRHDSDSSGDGRDRVRYPAVKQGDDCQ</sequence>
<dbReference type="RefSeq" id="WP_046509070.1">
    <property type="nucleotide sequence ID" value="NZ_JQGJ02000002.1"/>
</dbReference>
<dbReference type="AlphaFoldDB" id="A0A0U1PQN4"/>
<dbReference type="Proteomes" id="UP000030949">
    <property type="component" value="Unassembled WGS sequence"/>
</dbReference>
<feature type="transmembrane region" description="Helical" evidence="2">
    <location>
        <begin position="335"/>
        <end position="353"/>
    </location>
</feature>
<keyword evidence="2" id="KW-1133">Transmembrane helix</keyword>
<accession>A0A0U1PQN4</accession>
<proteinExistence type="predicted"/>
<dbReference type="Gene3D" id="3.30.2090.10">
    <property type="entry name" value="Multidrug efflux transporter AcrB TolC docking domain, DN and DC subdomains"/>
    <property type="match status" value="2"/>
</dbReference>
<feature type="transmembrane region" description="Helical" evidence="2">
    <location>
        <begin position="463"/>
        <end position="490"/>
    </location>
</feature>
<feature type="transmembrane region" description="Helical" evidence="2">
    <location>
        <begin position="360"/>
        <end position="381"/>
    </location>
</feature>
<feature type="transmembrane region" description="Helical" evidence="2">
    <location>
        <begin position="848"/>
        <end position="871"/>
    </location>
</feature>
<keyword evidence="2 3" id="KW-0812">Transmembrane</keyword>
<feature type="transmembrane region" description="Helical" evidence="2">
    <location>
        <begin position="878"/>
        <end position="902"/>
    </location>
</feature>
<dbReference type="GO" id="GO:0042910">
    <property type="term" value="F:xenobiotic transmembrane transporter activity"/>
    <property type="evidence" value="ECO:0007669"/>
    <property type="project" value="TreeGrafter"/>
</dbReference>
<reference evidence="3 4" key="1">
    <citation type="submission" date="2015-03" db="EMBL/GenBank/DDBJ databases">
        <title>Pseudomonas frederiksbergensis hydrocarbon degrader.</title>
        <authorList>
            <person name="Brown L.M."/>
            <person name="Ruiz O.N."/>
            <person name="Mueller S."/>
            <person name="Gunasekera T.S."/>
        </authorList>
    </citation>
    <scope>NUCLEOTIDE SEQUENCE [LARGE SCALE GENOMIC DNA]</scope>
    <source>
        <strain evidence="3 4">SI8</strain>
    </source>
</reference>
<feature type="transmembrane region" description="Helical" evidence="2">
    <location>
        <begin position="982"/>
        <end position="1008"/>
    </location>
</feature>
<organism evidence="3 4">
    <name type="scientific">Pseudomonas frederiksbergensis</name>
    <dbReference type="NCBI Taxonomy" id="104087"/>
    <lineage>
        <taxon>Bacteria</taxon>
        <taxon>Pseudomonadati</taxon>
        <taxon>Pseudomonadota</taxon>
        <taxon>Gammaproteobacteria</taxon>
        <taxon>Pseudomonadales</taxon>
        <taxon>Pseudomonadaceae</taxon>
        <taxon>Pseudomonas</taxon>
    </lineage>
</organism>
<dbReference type="Gene3D" id="3.30.70.1440">
    <property type="entry name" value="Multidrug efflux transporter AcrB pore domain"/>
    <property type="match status" value="1"/>
</dbReference>
<dbReference type="Gene3D" id="3.30.70.1320">
    <property type="entry name" value="Multidrug efflux transporter AcrB pore domain like"/>
    <property type="match status" value="1"/>
</dbReference>